<dbReference type="AlphaFoldDB" id="A0A0D2KUC2"/>
<keyword evidence="3" id="KW-1185">Reference proteome</keyword>
<dbReference type="GeneID" id="27709775"/>
<reference evidence="2 3" key="1">
    <citation type="submission" date="2015-01" db="EMBL/GenBank/DDBJ databases">
        <title>The Genome Sequence of Fonsecaea multimorphosa CBS 102226.</title>
        <authorList>
            <consortium name="The Broad Institute Genomics Platform"/>
            <person name="Cuomo C."/>
            <person name="de Hoog S."/>
            <person name="Gorbushina A."/>
            <person name="Stielow B."/>
            <person name="Teixiera M."/>
            <person name="Abouelleil A."/>
            <person name="Chapman S.B."/>
            <person name="Priest M."/>
            <person name="Young S.K."/>
            <person name="Wortman J."/>
            <person name="Nusbaum C."/>
            <person name="Birren B."/>
        </authorList>
    </citation>
    <scope>NUCLEOTIDE SEQUENCE [LARGE SCALE GENOMIC DNA]</scope>
    <source>
        <strain evidence="2 3">CBS 102226</strain>
    </source>
</reference>
<dbReference type="RefSeq" id="XP_016634466.1">
    <property type="nucleotide sequence ID" value="XM_016774539.1"/>
</dbReference>
<evidence type="ECO:0000313" key="3">
    <source>
        <dbReference type="Proteomes" id="UP000053411"/>
    </source>
</evidence>
<dbReference type="Proteomes" id="UP000053411">
    <property type="component" value="Unassembled WGS sequence"/>
</dbReference>
<dbReference type="VEuPathDB" id="FungiDB:Z520_04029"/>
<dbReference type="EMBL" id="KN848067">
    <property type="protein sequence ID" value="KIY00344.1"/>
    <property type="molecule type" value="Genomic_DNA"/>
</dbReference>
<gene>
    <name evidence="2" type="ORF">Z520_04029</name>
</gene>
<organism evidence="2 3">
    <name type="scientific">Fonsecaea multimorphosa CBS 102226</name>
    <dbReference type="NCBI Taxonomy" id="1442371"/>
    <lineage>
        <taxon>Eukaryota</taxon>
        <taxon>Fungi</taxon>
        <taxon>Dikarya</taxon>
        <taxon>Ascomycota</taxon>
        <taxon>Pezizomycotina</taxon>
        <taxon>Eurotiomycetes</taxon>
        <taxon>Chaetothyriomycetidae</taxon>
        <taxon>Chaetothyriales</taxon>
        <taxon>Herpotrichiellaceae</taxon>
        <taxon>Fonsecaea</taxon>
    </lineage>
</organism>
<dbReference type="InterPro" id="IPR021858">
    <property type="entry name" value="Fun_TF"/>
</dbReference>
<accession>A0A0D2KUC2</accession>
<protein>
    <recommendedName>
        <fullName evidence="4">Transcription factor domain-containing protein</fullName>
    </recommendedName>
</protein>
<dbReference type="PANTHER" id="PTHR37540:SF5">
    <property type="entry name" value="TRANSCRIPTION FACTOR DOMAIN-CONTAINING PROTEIN"/>
    <property type="match status" value="1"/>
</dbReference>
<name>A0A0D2KUC2_9EURO</name>
<feature type="compositionally biased region" description="Basic and acidic residues" evidence="1">
    <location>
        <begin position="71"/>
        <end position="83"/>
    </location>
</feature>
<evidence type="ECO:0008006" key="4">
    <source>
        <dbReference type="Google" id="ProtNLM"/>
    </source>
</evidence>
<proteinExistence type="predicted"/>
<dbReference type="OrthoDB" id="4158087at2759"/>
<sequence>MFISYSNLEDMRDARKRSQINAYVNRGRKVNKVKSSAQRHSRPPLEWQARRTARTSPPVEVEPESLAQAKDVADVQDPRHTEDSTSASQKRRRLPKLPLQYGPGGLRRDPFASFPIAQSGQVEWAVDFFLQDYATMNESIYSDESGRNWLTGTLFPLALQSDMLFAAVILSMARYSHVAGSNALVPGGVHFLHLRSSVLGRLHWTLSQDKEISTSDTTINTLICLIAADFFAGHDDHAATHLRGLQMLVALRGGLEHGNFDRQTKYNLSGTHAICSFAEQRLQKASAPVVKSEPELSYPVHPFSQQLCTEIATLPRGISDIALDGRISTQIIKILCRLTYLAKGTVLPSDSATTDEFFSVSNNFVTFIARANITSLERSLCIFCWLFLLRKQPNRNRSQTGFGQFLVDMRRRIRKMAKSFMSLEGADPDYATWGVAILVVDNTPERTGLTEAERSEVFEELVCRHPVARRWKETVNSLQKFFFLDAWVEEYRGWWDKEMGRCRKRFQQPEYS</sequence>
<feature type="region of interest" description="Disordered" evidence="1">
    <location>
        <begin position="27"/>
        <end position="98"/>
    </location>
</feature>
<feature type="compositionally biased region" description="Basic residues" evidence="1">
    <location>
        <begin position="27"/>
        <end position="42"/>
    </location>
</feature>
<evidence type="ECO:0000256" key="1">
    <source>
        <dbReference type="SAM" id="MobiDB-lite"/>
    </source>
</evidence>
<dbReference type="PANTHER" id="PTHR37540">
    <property type="entry name" value="TRANSCRIPTION FACTOR (ACR-2), PUTATIVE-RELATED-RELATED"/>
    <property type="match status" value="1"/>
</dbReference>
<dbReference type="Pfam" id="PF11951">
    <property type="entry name" value="Fungal_trans_2"/>
    <property type="match status" value="1"/>
</dbReference>
<evidence type="ECO:0000313" key="2">
    <source>
        <dbReference type="EMBL" id="KIY00344.1"/>
    </source>
</evidence>
<dbReference type="STRING" id="1442371.A0A0D2KUC2"/>